<gene>
    <name evidence="2" type="ORF">HEK616_67740</name>
</gene>
<organism evidence="2 3">
    <name type="scientific">Streptomyces nigrescens</name>
    <dbReference type="NCBI Taxonomy" id="1920"/>
    <lineage>
        <taxon>Bacteria</taxon>
        <taxon>Bacillati</taxon>
        <taxon>Actinomycetota</taxon>
        <taxon>Actinomycetes</taxon>
        <taxon>Kitasatosporales</taxon>
        <taxon>Streptomycetaceae</taxon>
        <taxon>Streptomyces</taxon>
    </lineage>
</organism>
<proteinExistence type="predicted"/>
<feature type="compositionally biased region" description="Basic residues" evidence="1">
    <location>
        <begin position="55"/>
        <end position="65"/>
    </location>
</feature>
<accession>A0ABN6R6H0</accession>
<reference evidence="2" key="1">
    <citation type="submission" date="2022-06" db="EMBL/GenBank/DDBJ databases">
        <title>Complete genome sequence of Streptomyces nigrescens HEK616.</title>
        <authorList>
            <person name="Asamizu S."/>
            <person name="Onaka H."/>
        </authorList>
    </citation>
    <scope>NUCLEOTIDE SEQUENCE</scope>
    <source>
        <strain evidence="2">HEK616</strain>
    </source>
</reference>
<keyword evidence="3" id="KW-1185">Reference proteome</keyword>
<sequence length="178" mass="18173">MRVPESVSKSMSESVSKSMSESVSETVLSVGSVGLSGGGSVGEPGEGSVREPRRGSVRRPGRLRRSVTAVATAVGALALAVGLPASPAGAATGPFSYVYDDGTGTPRLGLLDDPPSRECITLPEVADPAVPPAHTPRNYTGSTATVFAGADCTGDYFNLRPNGGHASERLKVRSVVFS</sequence>
<protein>
    <submittedName>
        <fullName evidence="2">Uncharacterized protein</fullName>
    </submittedName>
</protein>
<feature type="region of interest" description="Disordered" evidence="1">
    <location>
        <begin position="1"/>
        <end position="65"/>
    </location>
</feature>
<evidence type="ECO:0000313" key="2">
    <source>
        <dbReference type="EMBL" id="BDM73287.1"/>
    </source>
</evidence>
<evidence type="ECO:0000256" key="1">
    <source>
        <dbReference type="SAM" id="MobiDB-lite"/>
    </source>
</evidence>
<dbReference type="EMBL" id="AP026073">
    <property type="protein sequence ID" value="BDM73287.1"/>
    <property type="molecule type" value="Genomic_DNA"/>
</dbReference>
<evidence type="ECO:0000313" key="3">
    <source>
        <dbReference type="Proteomes" id="UP001059597"/>
    </source>
</evidence>
<feature type="compositionally biased region" description="Gly residues" evidence="1">
    <location>
        <begin position="34"/>
        <end position="45"/>
    </location>
</feature>
<feature type="compositionally biased region" description="Low complexity" evidence="1">
    <location>
        <begin position="1"/>
        <end position="33"/>
    </location>
</feature>
<dbReference type="Proteomes" id="UP001059597">
    <property type="component" value="Chromosome"/>
</dbReference>
<name>A0ABN6R6H0_STRNI</name>